<organism evidence="3 4">
    <name type="scientific">Novosphingobium soli</name>
    <dbReference type="NCBI Taxonomy" id="574956"/>
    <lineage>
        <taxon>Bacteria</taxon>
        <taxon>Pseudomonadati</taxon>
        <taxon>Pseudomonadota</taxon>
        <taxon>Alphaproteobacteria</taxon>
        <taxon>Sphingomonadales</taxon>
        <taxon>Sphingomonadaceae</taxon>
        <taxon>Novosphingobium</taxon>
    </lineage>
</organism>
<reference evidence="3 4" key="1">
    <citation type="submission" date="2024-09" db="EMBL/GenBank/DDBJ databases">
        <authorList>
            <person name="Sun Q."/>
            <person name="Mori K."/>
        </authorList>
    </citation>
    <scope>NUCLEOTIDE SEQUENCE [LARGE SCALE GENOMIC DNA]</scope>
    <source>
        <strain evidence="3 4">CCM 7706</strain>
    </source>
</reference>
<comment type="caution">
    <text evidence="3">The sequence shown here is derived from an EMBL/GenBank/DDBJ whole genome shotgun (WGS) entry which is preliminary data.</text>
</comment>
<evidence type="ECO:0000256" key="1">
    <source>
        <dbReference type="SAM" id="MobiDB-lite"/>
    </source>
</evidence>
<sequence length="181" mass="18566">MSKTDPSIPASNGTNIVALPAKTGEQRPSEKVIAFVKKHPVMTVAGGIAIGVAVSALLPRKASRRLLGKAVDLAEAAGAASAVFAHQAGDRAHDLGIDARKRASVFATKAEKVGDRALINLEKYGLAAVGAASALGRTTARRASRLSDAAADQANRLGDVAAVRSAKVLHMAEGLKSRVKS</sequence>
<name>A0ABV6CSF8_9SPHN</name>
<evidence type="ECO:0000256" key="2">
    <source>
        <dbReference type="SAM" id="Phobius"/>
    </source>
</evidence>
<evidence type="ECO:0000313" key="4">
    <source>
        <dbReference type="Proteomes" id="UP001589798"/>
    </source>
</evidence>
<dbReference type="Proteomes" id="UP001589798">
    <property type="component" value="Unassembled WGS sequence"/>
</dbReference>
<feature type="compositionally biased region" description="Polar residues" evidence="1">
    <location>
        <begin position="1"/>
        <end position="15"/>
    </location>
</feature>
<protein>
    <submittedName>
        <fullName evidence="3">Uncharacterized protein</fullName>
    </submittedName>
</protein>
<evidence type="ECO:0000313" key="3">
    <source>
        <dbReference type="EMBL" id="MFC0203377.1"/>
    </source>
</evidence>
<keyword evidence="2" id="KW-0812">Transmembrane</keyword>
<feature type="region of interest" description="Disordered" evidence="1">
    <location>
        <begin position="1"/>
        <end position="23"/>
    </location>
</feature>
<feature type="transmembrane region" description="Helical" evidence="2">
    <location>
        <begin position="41"/>
        <end position="59"/>
    </location>
</feature>
<dbReference type="EMBL" id="JBHLWK010000006">
    <property type="protein sequence ID" value="MFC0203377.1"/>
    <property type="molecule type" value="Genomic_DNA"/>
</dbReference>
<keyword evidence="2" id="KW-1133">Transmembrane helix</keyword>
<dbReference type="RefSeq" id="WP_379486136.1">
    <property type="nucleotide sequence ID" value="NZ_JBHLWK010000006.1"/>
</dbReference>
<accession>A0ABV6CSF8</accession>
<proteinExistence type="predicted"/>
<gene>
    <name evidence="3" type="ORF">ACFFJC_03725</name>
</gene>
<keyword evidence="2" id="KW-0472">Membrane</keyword>
<keyword evidence="4" id="KW-1185">Reference proteome</keyword>